<dbReference type="PRINTS" id="PR00465">
    <property type="entry name" value="EP450IV"/>
</dbReference>
<evidence type="ECO:0000313" key="10">
    <source>
        <dbReference type="EMBL" id="KAF2158546.1"/>
    </source>
</evidence>
<dbReference type="GO" id="GO:0020037">
    <property type="term" value="F:heme binding"/>
    <property type="evidence" value="ECO:0007669"/>
    <property type="project" value="InterPro"/>
</dbReference>
<dbReference type="InterPro" id="IPR036396">
    <property type="entry name" value="Cyt_P450_sf"/>
</dbReference>
<gene>
    <name evidence="10" type="ORF">M409DRAFT_38183</name>
</gene>
<keyword evidence="5 7" id="KW-0408">Iron</keyword>
<evidence type="ECO:0000256" key="7">
    <source>
        <dbReference type="PIRSR" id="PIRSR602403-1"/>
    </source>
</evidence>
<dbReference type="InterPro" id="IPR001128">
    <property type="entry name" value="Cyt_P450"/>
</dbReference>
<comment type="similarity">
    <text evidence="2 8">Belongs to the cytochrome P450 family.</text>
</comment>
<evidence type="ECO:0000256" key="8">
    <source>
        <dbReference type="RuleBase" id="RU000461"/>
    </source>
</evidence>
<dbReference type="GO" id="GO:0005506">
    <property type="term" value="F:iron ion binding"/>
    <property type="evidence" value="ECO:0007669"/>
    <property type="project" value="InterPro"/>
</dbReference>
<evidence type="ECO:0008006" key="12">
    <source>
        <dbReference type="Google" id="ProtNLM"/>
    </source>
</evidence>
<dbReference type="PRINTS" id="PR00385">
    <property type="entry name" value="P450"/>
</dbReference>
<dbReference type="InterPro" id="IPR002403">
    <property type="entry name" value="Cyt_P450_E_grp-IV"/>
</dbReference>
<dbReference type="PANTHER" id="PTHR24305:SF157">
    <property type="entry name" value="N-ACETYLTRYPTOPHAN 6-HYDROXYLASE IVOC-RELATED"/>
    <property type="match status" value="1"/>
</dbReference>
<dbReference type="CDD" id="cd11062">
    <property type="entry name" value="CYP58-like"/>
    <property type="match status" value="1"/>
</dbReference>
<keyword evidence="7 8" id="KW-0349">Heme</keyword>
<dbReference type="EMBL" id="ML993657">
    <property type="protein sequence ID" value="KAF2158546.1"/>
    <property type="molecule type" value="Genomic_DNA"/>
</dbReference>
<dbReference type="InterPro" id="IPR017972">
    <property type="entry name" value="Cyt_P450_CS"/>
</dbReference>
<keyword evidence="11" id="KW-1185">Reference proteome</keyword>
<keyword evidence="4 8" id="KW-0560">Oxidoreductase</keyword>
<dbReference type="InterPro" id="IPR050121">
    <property type="entry name" value="Cytochrome_P450_monoxygenase"/>
</dbReference>
<sequence length="488" mass="55612">MFVKVLIFGFGTAIVWLGIIASWRLFFGPLAHIPGPRLAALTFLYEIYFEVFRDGTYIWEIERLHKIYGPVIRVNPREVHIADYTFVDEIYSSSHARDKDIYHVDGLNAPSSLAASKSHYVHRRRREALNNFFSRTMVKKLEGFVQNRLDGLDMVIERAQVTQQVICLSDLYFGLSQDIVKQYGFGNHCNLVRHPNEAATARENMAVFLAYGKLMFWLGWAVGPILWLTPSSMWVEVKRAIKTFADWRSVGCGPAHKTANDMRTIFDELRNSPTLPEVERSAARLEHEAILLVAAGSESTAKSMSIIHYHLLRNERALHRLRKELETVGPGASWTELERLPFLAAVVQEGNRLNFGLTGRSCRVSHENLCYRGLMIPPGTPVSTMSIFVNANEKLYPDPWTFNPDRWLEPGAVSLRKFTLSFGKGSRSCIGMQLAHMELYLTIARTVRWEMVLYETGDDDVRLHRDFTVSFPKSGSRGVRAVARKRTA</sequence>
<proteinExistence type="inferred from homology"/>
<dbReference type="SUPFAM" id="SSF48264">
    <property type="entry name" value="Cytochrome P450"/>
    <property type="match status" value="1"/>
</dbReference>
<evidence type="ECO:0000256" key="3">
    <source>
        <dbReference type="ARBA" id="ARBA00022723"/>
    </source>
</evidence>
<dbReference type="Pfam" id="PF00067">
    <property type="entry name" value="p450"/>
    <property type="match status" value="1"/>
</dbReference>
<evidence type="ECO:0000256" key="9">
    <source>
        <dbReference type="SAM" id="Phobius"/>
    </source>
</evidence>
<dbReference type="PANTHER" id="PTHR24305">
    <property type="entry name" value="CYTOCHROME P450"/>
    <property type="match status" value="1"/>
</dbReference>
<dbReference type="RefSeq" id="XP_033659435.1">
    <property type="nucleotide sequence ID" value="XM_033810880.1"/>
</dbReference>
<comment type="cofactor">
    <cofactor evidence="1 7">
        <name>heme</name>
        <dbReference type="ChEBI" id="CHEBI:30413"/>
    </cofactor>
</comment>
<name>A0A6A6BYQ3_ZASCE</name>
<evidence type="ECO:0000256" key="4">
    <source>
        <dbReference type="ARBA" id="ARBA00023002"/>
    </source>
</evidence>
<evidence type="ECO:0000313" key="11">
    <source>
        <dbReference type="Proteomes" id="UP000799537"/>
    </source>
</evidence>
<keyword evidence="6 8" id="KW-0503">Monooxygenase</keyword>
<evidence type="ECO:0000256" key="1">
    <source>
        <dbReference type="ARBA" id="ARBA00001971"/>
    </source>
</evidence>
<evidence type="ECO:0000256" key="6">
    <source>
        <dbReference type="ARBA" id="ARBA00023033"/>
    </source>
</evidence>
<dbReference type="GO" id="GO:0016705">
    <property type="term" value="F:oxidoreductase activity, acting on paired donors, with incorporation or reduction of molecular oxygen"/>
    <property type="evidence" value="ECO:0007669"/>
    <property type="project" value="InterPro"/>
</dbReference>
<evidence type="ECO:0000256" key="5">
    <source>
        <dbReference type="ARBA" id="ARBA00023004"/>
    </source>
</evidence>
<dbReference type="Gene3D" id="1.10.630.10">
    <property type="entry name" value="Cytochrome P450"/>
    <property type="match status" value="1"/>
</dbReference>
<dbReference type="GO" id="GO:0004497">
    <property type="term" value="F:monooxygenase activity"/>
    <property type="evidence" value="ECO:0007669"/>
    <property type="project" value="UniProtKB-KW"/>
</dbReference>
<dbReference type="AlphaFoldDB" id="A0A6A6BYQ3"/>
<evidence type="ECO:0000256" key="2">
    <source>
        <dbReference type="ARBA" id="ARBA00010617"/>
    </source>
</evidence>
<keyword evidence="9" id="KW-0472">Membrane</keyword>
<organism evidence="10 11">
    <name type="scientific">Zasmidium cellare ATCC 36951</name>
    <dbReference type="NCBI Taxonomy" id="1080233"/>
    <lineage>
        <taxon>Eukaryota</taxon>
        <taxon>Fungi</taxon>
        <taxon>Dikarya</taxon>
        <taxon>Ascomycota</taxon>
        <taxon>Pezizomycotina</taxon>
        <taxon>Dothideomycetes</taxon>
        <taxon>Dothideomycetidae</taxon>
        <taxon>Mycosphaerellales</taxon>
        <taxon>Mycosphaerellaceae</taxon>
        <taxon>Zasmidium</taxon>
    </lineage>
</organism>
<dbReference type="Proteomes" id="UP000799537">
    <property type="component" value="Unassembled WGS sequence"/>
</dbReference>
<dbReference type="PROSITE" id="PS00086">
    <property type="entry name" value="CYTOCHROME_P450"/>
    <property type="match status" value="1"/>
</dbReference>
<feature type="transmembrane region" description="Helical" evidence="9">
    <location>
        <begin position="6"/>
        <end position="27"/>
    </location>
</feature>
<accession>A0A6A6BYQ3</accession>
<keyword evidence="9" id="KW-1133">Transmembrane helix</keyword>
<dbReference type="OrthoDB" id="3945418at2759"/>
<feature type="binding site" description="axial binding residue" evidence="7">
    <location>
        <position position="429"/>
    </location>
    <ligand>
        <name>heme</name>
        <dbReference type="ChEBI" id="CHEBI:30413"/>
    </ligand>
    <ligandPart>
        <name>Fe</name>
        <dbReference type="ChEBI" id="CHEBI:18248"/>
    </ligandPart>
</feature>
<reference evidence="10" key="1">
    <citation type="journal article" date="2020" name="Stud. Mycol.">
        <title>101 Dothideomycetes genomes: a test case for predicting lifestyles and emergence of pathogens.</title>
        <authorList>
            <person name="Haridas S."/>
            <person name="Albert R."/>
            <person name="Binder M."/>
            <person name="Bloem J."/>
            <person name="Labutti K."/>
            <person name="Salamov A."/>
            <person name="Andreopoulos B."/>
            <person name="Baker S."/>
            <person name="Barry K."/>
            <person name="Bills G."/>
            <person name="Bluhm B."/>
            <person name="Cannon C."/>
            <person name="Castanera R."/>
            <person name="Culley D."/>
            <person name="Daum C."/>
            <person name="Ezra D."/>
            <person name="Gonzalez J."/>
            <person name="Henrissat B."/>
            <person name="Kuo A."/>
            <person name="Liang C."/>
            <person name="Lipzen A."/>
            <person name="Lutzoni F."/>
            <person name="Magnuson J."/>
            <person name="Mondo S."/>
            <person name="Nolan M."/>
            <person name="Ohm R."/>
            <person name="Pangilinan J."/>
            <person name="Park H.-J."/>
            <person name="Ramirez L."/>
            <person name="Alfaro M."/>
            <person name="Sun H."/>
            <person name="Tritt A."/>
            <person name="Yoshinaga Y."/>
            <person name="Zwiers L.-H."/>
            <person name="Turgeon B."/>
            <person name="Goodwin S."/>
            <person name="Spatafora J."/>
            <person name="Crous P."/>
            <person name="Grigoriev I."/>
        </authorList>
    </citation>
    <scope>NUCLEOTIDE SEQUENCE</scope>
    <source>
        <strain evidence="10">ATCC 36951</strain>
    </source>
</reference>
<keyword evidence="9" id="KW-0812">Transmembrane</keyword>
<keyword evidence="3 7" id="KW-0479">Metal-binding</keyword>
<protein>
    <recommendedName>
        <fullName evidence="12">Cytochrome P450</fullName>
    </recommendedName>
</protein>
<dbReference type="GeneID" id="54564152"/>